<dbReference type="RefSeq" id="WP_047755087.1">
    <property type="nucleotide sequence ID" value="NZ_CAJUHA010000018.1"/>
</dbReference>
<dbReference type="PANTHER" id="PTHR42831:SF1">
    <property type="entry name" value="FE-S PROTEIN MATURATION AUXILIARY FACTOR YITW"/>
    <property type="match status" value="1"/>
</dbReference>
<feature type="domain" description="MIP18 family-like" evidence="1">
    <location>
        <begin position="5"/>
        <end position="77"/>
    </location>
</feature>
<dbReference type="KEGG" id="kpf:IX53_09095"/>
<proteinExistence type="predicted"/>
<sequence>MAISKEQIMEALKQVYDLEVGFDVVSLGLVYDIEVDDENNVKVTMTMTTPLCPLAGFILEDARSKVQDVEGVNNVDVELTFDPPWTPEKASEEVRKILGI</sequence>
<dbReference type="InterPro" id="IPR034904">
    <property type="entry name" value="FSCA_dom_sf"/>
</dbReference>
<dbReference type="SUPFAM" id="SSF117916">
    <property type="entry name" value="Fe-S cluster assembly (FSCA) domain-like"/>
    <property type="match status" value="1"/>
</dbReference>
<gene>
    <name evidence="2" type="ORF">IX53_09095</name>
</gene>
<keyword evidence="3" id="KW-1185">Reference proteome</keyword>
<accession>A0A0G2Z8R8</accession>
<reference evidence="2 3" key="1">
    <citation type="submission" date="2015-04" db="EMBL/GenBank/DDBJ databases">
        <title>Complete Genome Sequence of Kosmotoga pacifica SLHLJ1.</title>
        <authorList>
            <person name="Jiang L.J."/>
            <person name="Shao Z.Z."/>
            <person name="Jebbar M."/>
        </authorList>
    </citation>
    <scope>NUCLEOTIDE SEQUENCE [LARGE SCALE GENOMIC DNA]</scope>
    <source>
        <strain evidence="2 3">SLHLJ1</strain>
    </source>
</reference>
<dbReference type="STRING" id="1330330.IX53_09095"/>
<dbReference type="PATRIC" id="fig|1330330.3.peg.1848"/>
<dbReference type="EMBL" id="CP011232">
    <property type="protein sequence ID" value="AKI97952.1"/>
    <property type="molecule type" value="Genomic_DNA"/>
</dbReference>
<dbReference type="InterPro" id="IPR002744">
    <property type="entry name" value="MIP18-like"/>
</dbReference>
<evidence type="ECO:0000259" key="1">
    <source>
        <dbReference type="Pfam" id="PF01883"/>
    </source>
</evidence>
<evidence type="ECO:0000313" key="3">
    <source>
        <dbReference type="Proteomes" id="UP000035159"/>
    </source>
</evidence>
<evidence type="ECO:0000313" key="2">
    <source>
        <dbReference type="EMBL" id="AKI97952.1"/>
    </source>
</evidence>
<dbReference type="Gene3D" id="3.30.300.130">
    <property type="entry name" value="Fe-S cluster assembly (FSCA)"/>
    <property type="match status" value="1"/>
</dbReference>
<dbReference type="PANTHER" id="PTHR42831">
    <property type="entry name" value="FE-S PROTEIN MATURATION AUXILIARY FACTOR YITW"/>
    <property type="match status" value="1"/>
</dbReference>
<dbReference type="InterPro" id="IPR052339">
    <property type="entry name" value="Fe-S_Maturation_MIP18"/>
</dbReference>
<organism evidence="2 3">
    <name type="scientific">Kosmotoga pacifica</name>
    <dbReference type="NCBI Taxonomy" id="1330330"/>
    <lineage>
        <taxon>Bacteria</taxon>
        <taxon>Thermotogati</taxon>
        <taxon>Thermotogota</taxon>
        <taxon>Thermotogae</taxon>
        <taxon>Kosmotogales</taxon>
        <taxon>Kosmotogaceae</taxon>
        <taxon>Kosmotoga</taxon>
    </lineage>
</organism>
<name>A0A0G2Z8R8_9BACT</name>
<dbReference type="Pfam" id="PF01883">
    <property type="entry name" value="FeS_assembly_P"/>
    <property type="match status" value="1"/>
</dbReference>
<dbReference type="OrthoDB" id="9805360at2"/>
<protein>
    <submittedName>
        <fullName evidence="2">Aromatic ring hydroxylase</fullName>
    </submittedName>
</protein>
<dbReference type="Proteomes" id="UP000035159">
    <property type="component" value="Chromosome"/>
</dbReference>
<dbReference type="AlphaFoldDB" id="A0A0G2Z8R8"/>